<name>B1ZNF8_OPITP</name>
<accession>B1ZNF8</accession>
<dbReference type="InterPro" id="IPR008979">
    <property type="entry name" value="Galactose-bd-like_sf"/>
</dbReference>
<sequence>MIKRTISTATPRTGEGPGWLRLDDAAEVEISSESETNPIEAALLLDDARGWRADAPGEQTIRLKFLRPHALRRVRVVFEEHERERTQQFALRAAIAPANTWTDIVRQQFNFSPVGATREEEEYRVDLREVTTLELTIKPDLRGGDARASLQELRIS</sequence>
<evidence type="ECO:0000313" key="1">
    <source>
        <dbReference type="EMBL" id="ACB74392.1"/>
    </source>
</evidence>
<gene>
    <name evidence="1" type="ordered locus">Oter_1104</name>
</gene>
<dbReference type="Proteomes" id="UP000007013">
    <property type="component" value="Chromosome"/>
</dbReference>
<dbReference type="EMBL" id="CP001032">
    <property type="protein sequence ID" value="ACB74392.1"/>
    <property type="molecule type" value="Genomic_DNA"/>
</dbReference>
<reference evidence="1 2" key="1">
    <citation type="journal article" date="2011" name="J. Bacteriol.">
        <title>Genome sequence of the verrucomicrobium Opitutus terrae PB90-1, an abundant inhabitant of rice paddy soil ecosystems.</title>
        <authorList>
            <person name="van Passel M.W."/>
            <person name="Kant R."/>
            <person name="Palva A."/>
            <person name="Copeland A."/>
            <person name="Lucas S."/>
            <person name="Lapidus A."/>
            <person name="Glavina del Rio T."/>
            <person name="Pitluck S."/>
            <person name="Goltsman E."/>
            <person name="Clum A."/>
            <person name="Sun H."/>
            <person name="Schmutz J."/>
            <person name="Larimer F.W."/>
            <person name="Land M.L."/>
            <person name="Hauser L."/>
            <person name="Kyrpides N."/>
            <person name="Mikhailova N."/>
            <person name="Richardson P.P."/>
            <person name="Janssen P.H."/>
            <person name="de Vos W.M."/>
            <person name="Smidt H."/>
        </authorList>
    </citation>
    <scope>NUCLEOTIDE SEQUENCE [LARGE SCALE GENOMIC DNA]</scope>
    <source>
        <strain evidence="2">DSM 11246 / JCM 15787 / PB90-1</strain>
    </source>
</reference>
<protein>
    <recommendedName>
        <fullName evidence="3">Carbohydrate-binding protein</fullName>
    </recommendedName>
</protein>
<dbReference type="HOGENOM" id="CLU_138473_0_0_0"/>
<evidence type="ECO:0000313" key="2">
    <source>
        <dbReference type="Proteomes" id="UP000007013"/>
    </source>
</evidence>
<dbReference type="KEGG" id="ote:Oter_1104"/>
<dbReference type="AlphaFoldDB" id="B1ZNF8"/>
<dbReference type="STRING" id="452637.Oter_1104"/>
<dbReference type="RefSeq" id="WP_012373930.1">
    <property type="nucleotide sequence ID" value="NC_010571.1"/>
</dbReference>
<dbReference type="eggNOG" id="COG5156">
    <property type="taxonomic scope" value="Bacteria"/>
</dbReference>
<dbReference type="Gene3D" id="2.60.120.260">
    <property type="entry name" value="Galactose-binding domain-like"/>
    <property type="match status" value="1"/>
</dbReference>
<dbReference type="SUPFAM" id="SSF49785">
    <property type="entry name" value="Galactose-binding domain-like"/>
    <property type="match status" value="1"/>
</dbReference>
<proteinExistence type="predicted"/>
<dbReference type="OrthoDB" id="5572942at2"/>
<evidence type="ECO:0008006" key="3">
    <source>
        <dbReference type="Google" id="ProtNLM"/>
    </source>
</evidence>
<organism evidence="1 2">
    <name type="scientific">Opitutus terrae (strain DSM 11246 / JCM 15787 / PB90-1)</name>
    <dbReference type="NCBI Taxonomy" id="452637"/>
    <lineage>
        <taxon>Bacteria</taxon>
        <taxon>Pseudomonadati</taxon>
        <taxon>Verrucomicrobiota</taxon>
        <taxon>Opitutia</taxon>
        <taxon>Opitutales</taxon>
        <taxon>Opitutaceae</taxon>
        <taxon>Opitutus</taxon>
    </lineage>
</organism>
<keyword evidence="2" id="KW-1185">Reference proteome</keyword>